<dbReference type="InterPro" id="IPR023753">
    <property type="entry name" value="FAD/NAD-binding_dom"/>
</dbReference>
<comment type="cofactor">
    <cofactor evidence="1">
        <name>FAD</name>
        <dbReference type="ChEBI" id="CHEBI:57692"/>
    </cofactor>
</comment>
<evidence type="ECO:0000259" key="7">
    <source>
        <dbReference type="PROSITE" id="PS50206"/>
    </source>
</evidence>
<comment type="similarity">
    <text evidence="2">Belongs to the class-III pyridine nucleotide-disulfide oxidoreductase family.</text>
</comment>
<dbReference type="InterPro" id="IPR050260">
    <property type="entry name" value="FAD-bd_OxRdtase"/>
</dbReference>
<name>A0ABP9X6Q0_9CHLR</name>
<comment type="caution">
    <text evidence="8">The sequence shown here is derived from an EMBL/GenBank/DDBJ whole genome shotgun (WGS) entry which is preliminary data.</text>
</comment>
<protein>
    <submittedName>
        <fullName evidence="8">Coenzyme A disulfide reductase</fullName>
    </submittedName>
</protein>
<evidence type="ECO:0000256" key="6">
    <source>
        <dbReference type="ARBA" id="ARBA00023284"/>
    </source>
</evidence>
<dbReference type="PANTHER" id="PTHR43429:SF1">
    <property type="entry name" value="NAD(P)H SULFUR OXIDOREDUCTASE (COA-DEPENDENT)"/>
    <property type="match status" value="1"/>
</dbReference>
<dbReference type="SUPFAM" id="SSF52821">
    <property type="entry name" value="Rhodanese/Cell cycle control phosphatase"/>
    <property type="match status" value="1"/>
</dbReference>
<dbReference type="Proteomes" id="UP001428290">
    <property type="component" value="Unassembled WGS sequence"/>
</dbReference>
<dbReference type="SUPFAM" id="SSF51905">
    <property type="entry name" value="FAD/NAD(P)-binding domain"/>
    <property type="match status" value="1"/>
</dbReference>
<keyword evidence="4" id="KW-0274">FAD</keyword>
<dbReference type="Pfam" id="PF07992">
    <property type="entry name" value="Pyr_redox_2"/>
    <property type="match status" value="1"/>
</dbReference>
<keyword evidence="3" id="KW-0285">Flavoprotein</keyword>
<proteinExistence type="inferred from homology"/>
<evidence type="ECO:0000256" key="4">
    <source>
        <dbReference type="ARBA" id="ARBA00022827"/>
    </source>
</evidence>
<feature type="domain" description="Rhodanese" evidence="7">
    <location>
        <begin position="462"/>
        <end position="549"/>
    </location>
</feature>
<dbReference type="EMBL" id="BAABRU010000016">
    <property type="protein sequence ID" value="GAA5530215.1"/>
    <property type="molecule type" value="Genomic_DNA"/>
</dbReference>
<dbReference type="Pfam" id="PF00581">
    <property type="entry name" value="Rhodanese"/>
    <property type="match status" value="1"/>
</dbReference>
<dbReference type="InterPro" id="IPR001763">
    <property type="entry name" value="Rhodanese-like_dom"/>
</dbReference>
<dbReference type="InterPro" id="IPR016156">
    <property type="entry name" value="FAD/NAD-linked_Rdtase_dimer_sf"/>
</dbReference>
<accession>A0ABP9X6Q0</accession>
<dbReference type="InterPro" id="IPR036873">
    <property type="entry name" value="Rhodanese-like_dom_sf"/>
</dbReference>
<dbReference type="SUPFAM" id="SSF55424">
    <property type="entry name" value="FAD/NAD-linked reductases, dimerisation (C-terminal) domain"/>
    <property type="match status" value="1"/>
</dbReference>
<dbReference type="PROSITE" id="PS50206">
    <property type="entry name" value="RHODANESE_3"/>
    <property type="match status" value="1"/>
</dbReference>
<dbReference type="Gene3D" id="3.40.250.10">
    <property type="entry name" value="Rhodanese-like domain"/>
    <property type="match status" value="1"/>
</dbReference>
<dbReference type="RefSeq" id="WP_345723813.1">
    <property type="nucleotide sequence ID" value="NZ_BAABRU010000016.1"/>
</dbReference>
<evidence type="ECO:0000313" key="9">
    <source>
        <dbReference type="Proteomes" id="UP001428290"/>
    </source>
</evidence>
<dbReference type="Gene3D" id="3.50.50.60">
    <property type="entry name" value="FAD/NAD(P)-binding domain"/>
    <property type="match status" value="2"/>
</dbReference>
<evidence type="ECO:0000256" key="2">
    <source>
        <dbReference type="ARBA" id="ARBA00009130"/>
    </source>
</evidence>
<keyword evidence="5" id="KW-0560">Oxidoreductase</keyword>
<evidence type="ECO:0000313" key="8">
    <source>
        <dbReference type="EMBL" id="GAA5530215.1"/>
    </source>
</evidence>
<dbReference type="PANTHER" id="PTHR43429">
    <property type="entry name" value="PYRIDINE NUCLEOTIDE-DISULFIDE OXIDOREDUCTASE DOMAIN-CONTAINING"/>
    <property type="match status" value="1"/>
</dbReference>
<dbReference type="Pfam" id="PF02852">
    <property type="entry name" value="Pyr_redox_dim"/>
    <property type="match status" value="1"/>
</dbReference>
<keyword evidence="9" id="KW-1185">Reference proteome</keyword>
<dbReference type="InterPro" id="IPR004099">
    <property type="entry name" value="Pyr_nucl-diS_OxRdtase_dimer"/>
</dbReference>
<sequence>MKIVIIGGVAAGMSAATRLRRLDEHAEIVVLERGEYVSYANCGLPYHIAGTIAEREKLLVASPKYLRQTFNLDLRLQHEVIAIDPQQKIVTIKTPQQPTPIQERYDKLLIAVGSQALQLPIPGSDLPQIHTVRSIPDVDQINQLLADGARHAVVIGAGYIGLEMIEALQQRGLTVELVELAKQVLPLFDHEMVSEVADLLQQHGVKLHLGASAQRFVPTNQQIAVHLSDGRQIKTDLVIMAVGVRPASQLAQAAGLTLGERGGIAVNQHLQTSDPAIYAAGDVIEVQDTVLQQPALIALAGPANRQGRIVAEHMLGRSSRYHSSQGTAIVKVHTTTCAMTGASEKSLQRAKRAYHKIYLHPNDHAGYYPDAQQMHLKLLFAPADGRILGAQIVGGAGVDKRIDVLATAIRAKMSVHDLTELELAYAPPYGSAKDPINMAGFLASNLLDGTVKFWYAEEYPAITEHALIVDVRNPDEYAAWHIPQAINLPLAELRAAIPSLKAQAEGRPIRLHCMVGMRSYIAYRILRQSGFENVATLAGGALTLKAFTH</sequence>
<evidence type="ECO:0000256" key="1">
    <source>
        <dbReference type="ARBA" id="ARBA00001974"/>
    </source>
</evidence>
<gene>
    <name evidence="8" type="primary">cdr_2</name>
    <name evidence="8" type="ORF">Hgul01_04033</name>
</gene>
<evidence type="ECO:0000256" key="5">
    <source>
        <dbReference type="ARBA" id="ARBA00023002"/>
    </source>
</evidence>
<evidence type="ECO:0000256" key="3">
    <source>
        <dbReference type="ARBA" id="ARBA00022630"/>
    </source>
</evidence>
<organism evidence="8 9">
    <name type="scientific">Herpetosiphon gulosus</name>
    <dbReference type="NCBI Taxonomy" id="1973496"/>
    <lineage>
        <taxon>Bacteria</taxon>
        <taxon>Bacillati</taxon>
        <taxon>Chloroflexota</taxon>
        <taxon>Chloroflexia</taxon>
        <taxon>Herpetosiphonales</taxon>
        <taxon>Herpetosiphonaceae</taxon>
        <taxon>Herpetosiphon</taxon>
    </lineage>
</organism>
<reference evidence="8 9" key="1">
    <citation type="submission" date="2024-02" db="EMBL/GenBank/DDBJ databases">
        <title>Herpetosiphon gulosus NBRC 112829.</title>
        <authorList>
            <person name="Ichikawa N."/>
            <person name="Katano-Makiyama Y."/>
            <person name="Hidaka K."/>
        </authorList>
    </citation>
    <scope>NUCLEOTIDE SEQUENCE [LARGE SCALE GENOMIC DNA]</scope>
    <source>
        <strain evidence="8 9">NBRC 112829</strain>
    </source>
</reference>
<dbReference type="PRINTS" id="PR00411">
    <property type="entry name" value="PNDRDTASEI"/>
</dbReference>
<dbReference type="SMART" id="SM00450">
    <property type="entry name" value="RHOD"/>
    <property type="match status" value="1"/>
</dbReference>
<keyword evidence="6" id="KW-0676">Redox-active center</keyword>
<dbReference type="PRINTS" id="PR00368">
    <property type="entry name" value="FADPNR"/>
</dbReference>
<dbReference type="InterPro" id="IPR036188">
    <property type="entry name" value="FAD/NAD-bd_sf"/>
</dbReference>